<dbReference type="GO" id="GO:0016740">
    <property type="term" value="F:transferase activity"/>
    <property type="evidence" value="ECO:0007669"/>
    <property type="project" value="UniProtKB-KW"/>
</dbReference>
<dbReference type="Gene3D" id="3.40.630.30">
    <property type="match status" value="1"/>
</dbReference>
<organism evidence="1 2">
    <name type="scientific">Mangrovimicrobium sediminis</name>
    <dbReference type="NCBI Taxonomy" id="2562682"/>
    <lineage>
        <taxon>Bacteria</taxon>
        <taxon>Pseudomonadati</taxon>
        <taxon>Pseudomonadota</taxon>
        <taxon>Gammaproteobacteria</taxon>
        <taxon>Cellvibrionales</taxon>
        <taxon>Halieaceae</taxon>
        <taxon>Mangrovimicrobium</taxon>
    </lineage>
</organism>
<protein>
    <submittedName>
        <fullName evidence="1">N-acetyltransferase</fullName>
    </submittedName>
</protein>
<comment type="caution">
    <text evidence="1">The sequence shown here is derived from an EMBL/GenBank/DDBJ whole genome shotgun (WGS) entry which is preliminary data.</text>
</comment>
<keyword evidence="1" id="KW-0808">Transferase</keyword>
<dbReference type="AlphaFoldDB" id="A0A4Z0LWH5"/>
<name>A0A4Z0LWH5_9GAMM</name>
<gene>
    <name evidence="1" type="ORF">E4634_18355</name>
</gene>
<dbReference type="PANTHER" id="PTHR41368">
    <property type="entry name" value="PROTEIN YGHO"/>
    <property type="match status" value="1"/>
</dbReference>
<accession>A0A4Z0LWH5</accession>
<keyword evidence="2" id="KW-1185">Reference proteome</keyword>
<proteinExistence type="predicted"/>
<evidence type="ECO:0000313" key="2">
    <source>
        <dbReference type="Proteomes" id="UP000298050"/>
    </source>
</evidence>
<dbReference type="Proteomes" id="UP000298050">
    <property type="component" value="Unassembled WGS sequence"/>
</dbReference>
<dbReference type="InterPro" id="IPR039968">
    <property type="entry name" value="BcerS-like"/>
</dbReference>
<sequence>MTLEDVGDKGRLREFLRLPHRLYADDPQWIAPLEFEQRQRFSDKNHFFEHARWRGWIARRGERTVGRITAQIDELHLAQHGDGAGYFGMFEAEQDPEVVDALFGAAEAWLRSEGMQCARGPFNLHINEELGLLVDGFDTPPFVLMGHARPWYGEAIEARGYCPIKDLLAYHIDPDFKTPRVMARLAEKVSDRVRVRRANRKDLSAEAAVMLDIFNDAWQDNWGFVPLAPTEWEETVRTLIHLMPDDYIQIAELDGEPVAFIVALPNINEAARDLGGRLLPFGWAKLLWRLKVSHPSTARVPLMGVRKRFHHLRLGPTLAFVVIDAVRQALVARGVKDVEMGWILEDNDGMRNIIETIGGEAYKRYRVYEKPLVQE</sequence>
<dbReference type="SUPFAM" id="SSF55729">
    <property type="entry name" value="Acyl-CoA N-acyltransferases (Nat)"/>
    <property type="match status" value="1"/>
</dbReference>
<dbReference type="EMBL" id="SRLE01000013">
    <property type="protein sequence ID" value="TGD71631.1"/>
    <property type="molecule type" value="Genomic_DNA"/>
</dbReference>
<dbReference type="PANTHER" id="PTHR41368:SF1">
    <property type="entry name" value="PROTEIN YGHO"/>
    <property type="match status" value="1"/>
</dbReference>
<reference evidence="1 2" key="1">
    <citation type="submission" date="2019-04" db="EMBL/GenBank/DDBJ databases">
        <title>Taxonomy of novel Haliea sp. from mangrove soil of West Coast of India.</title>
        <authorList>
            <person name="Verma A."/>
            <person name="Kumar P."/>
            <person name="Krishnamurthi S."/>
        </authorList>
    </citation>
    <scope>NUCLEOTIDE SEQUENCE [LARGE SCALE GENOMIC DNA]</scope>
    <source>
        <strain evidence="1 2">SAOS-164</strain>
    </source>
</reference>
<dbReference type="OrthoDB" id="9806005at2"/>
<dbReference type="InterPro" id="IPR016181">
    <property type="entry name" value="Acyl_CoA_acyltransferase"/>
</dbReference>
<evidence type="ECO:0000313" key="1">
    <source>
        <dbReference type="EMBL" id="TGD71631.1"/>
    </source>
</evidence>